<comment type="caution">
    <text evidence="1">The sequence shown here is derived from an EMBL/GenBank/DDBJ whole genome shotgun (WGS) entry which is preliminary data.</text>
</comment>
<dbReference type="Proteomes" id="UP001066276">
    <property type="component" value="Chromosome 11"/>
</dbReference>
<name>A0AAV7LS49_PLEWA</name>
<evidence type="ECO:0000313" key="2">
    <source>
        <dbReference type="Proteomes" id="UP001066276"/>
    </source>
</evidence>
<sequence length="121" mass="13350">MAVPGAHRKPSRHCFRGTRPCRHCCVDLAAHGGASYYFQECFIGIVSALLCPAEGKRLEDSAFLQKFVTARRKTIGLGPRLSVPGDRNKLTAQPALNEFRVKAAALPQINCLFLLRGARWV</sequence>
<dbReference type="AlphaFoldDB" id="A0AAV7LS49"/>
<gene>
    <name evidence="1" type="ORF">NDU88_007025</name>
</gene>
<reference evidence="1" key="1">
    <citation type="journal article" date="2022" name="bioRxiv">
        <title>Sequencing and chromosome-scale assembly of the giantPleurodeles waltlgenome.</title>
        <authorList>
            <person name="Brown T."/>
            <person name="Elewa A."/>
            <person name="Iarovenko S."/>
            <person name="Subramanian E."/>
            <person name="Araus A.J."/>
            <person name="Petzold A."/>
            <person name="Susuki M."/>
            <person name="Suzuki K.-i.T."/>
            <person name="Hayashi T."/>
            <person name="Toyoda A."/>
            <person name="Oliveira C."/>
            <person name="Osipova E."/>
            <person name="Leigh N.D."/>
            <person name="Simon A."/>
            <person name="Yun M.H."/>
        </authorList>
    </citation>
    <scope>NUCLEOTIDE SEQUENCE</scope>
    <source>
        <strain evidence="1">20211129_DDA</strain>
        <tissue evidence="1">Liver</tissue>
    </source>
</reference>
<dbReference type="EMBL" id="JANPWB010000015">
    <property type="protein sequence ID" value="KAJ1093937.1"/>
    <property type="molecule type" value="Genomic_DNA"/>
</dbReference>
<organism evidence="1 2">
    <name type="scientific">Pleurodeles waltl</name>
    <name type="common">Iberian ribbed newt</name>
    <dbReference type="NCBI Taxonomy" id="8319"/>
    <lineage>
        <taxon>Eukaryota</taxon>
        <taxon>Metazoa</taxon>
        <taxon>Chordata</taxon>
        <taxon>Craniata</taxon>
        <taxon>Vertebrata</taxon>
        <taxon>Euteleostomi</taxon>
        <taxon>Amphibia</taxon>
        <taxon>Batrachia</taxon>
        <taxon>Caudata</taxon>
        <taxon>Salamandroidea</taxon>
        <taxon>Salamandridae</taxon>
        <taxon>Pleurodelinae</taxon>
        <taxon>Pleurodeles</taxon>
    </lineage>
</organism>
<evidence type="ECO:0000313" key="1">
    <source>
        <dbReference type="EMBL" id="KAJ1093937.1"/>
    </source>
</evidence>
<accession>A0AAV7LS49</accession>
<proteinExistence type="predicted"/>
<keyword evidence="2" id="KW-1185">Reference proteome</keyword>
<protein>
    <submittedName>
        <fullName evidence="1">Uncharacterized protein</fullName>
    </submittedName>
</protein>